<reference evidence="1" key="1">
    <citation type="submission" date="2018-11" db="EMBL/GenBank/DDBJ databases">
        <authorList>
            <consortium name="Pathogen Informatics"/>
        </authorList>
    </citation>
    <scope>NUCLEOTIDE SEQUENCE</scope>
</reference>
<keyword evidence="2" id="KW-1185">Reference proteome</keyword>
<accession>A0A448WEI0</accession>
<organism evidence="1 2">
    <name type="scientific">Protopolystoma xenopodis</name>
    <dbReference type="NCBI Taxonomy" id="117903"/>
    <lineage>
        <taxon>Eukaryota</taxon>
        <taxon>Metazoa</taxon>
        <taxon>Spiralia</taxon>
        <taxon>Lophotrochozoa</taxon>
        <taxon>Platyhelminthes</taxon>
        <taxon>Monogenea</taxon>
        <taxon>Polyopisthocotylea</taxon>
        <taxon>Polystomatidea</taxon>
        <taxon>Polystomatidae</taxon>
        <taxon>Protopolystoma</taxon>
    </lineage>
</organism>
<evidence type="ECO:0000313" key="1">
    <source>
        <dbReference type="EMBL" id="VEL09875.1"/>
    </source>
</evidence>
<comment type="caution">
    <text evidence="1">The sequence shown here is derived from an EMBL/GenBank/DDBJ whole genome shotgun (WGS) entry which is preliminary data.</text>
</comment>
<dbReference type="EMBL" id="CAAALY010007478">
    <property type="protein sequence ID" value="VEL09875.1"/>
    <property type="molecule type" value="Genomic_DNA"/>
</dbReference>
<dbReference type="AlphaFoldDB" id="A0A448WEI0"/>
<dbReference type="Proteomes" id="UP000784294">
    <property type="component" value="Unassembled WGS sequence"/>
</dbReference>
<proteinExistence type="predicted"/>
<evidence type="ECO:0000313" key="2">
    <source>
        <dbReference type="Proteomes" id="UP000784294"/>
    </source>
</evidence>
<protein>
    <submittedName>
        <fullName evidence="1">Uncharacterized protein</fullName>
    </submittedName>
</protein>
<sequence>MGDHDLLQSSHFTVDRLHNQFWQSWHFQCLKWSVNPASFSCVAVCTRCRATTSLHHLQEVNHVLVGTHNRVSQLVPSRLMLGCRAHLTLSAEAIATPASVEIIHFRLISLYPSASYATHRNF</sequence>
<gene>
    <name evidence="1" type="ORF">PXEA_LOCUS3315</name>
</gene>
<name>A0A448WEI0_9PLAT</name>